<keyword evidence="2" id="KW-0808">Transferase</keyword>
<dbReference type="Pfam" id="PF05686">
    <property type="entry name" value="Glyco_transf_90"/>
    <property type="match status" value="1"/>
</dbReference>
<dbReference type="PANTHER" id="PTHR12203">
    <property type="entry name" value="KDEL LYS-ASP-GLU-LEU CONTAINING - RELATED"/>
    <property type="match status" value="1"/>
</dbReference>
<evidence type="ECO:0000259" key="3">
    <source>
        <dbReference type="Pfam" id="PF05686"/>
    </source>
</evidence>
<evidence type="ECO:0000313" key="5">
    <source>
        <dbReference type="Proteomes" id="UP000612055"/>
    </source>
</evidence>
<dbReference type="Proteomes" id="UP000612055">
    <property type="component" value="Unassembled WGS sequence"/>
</dbReference>
<dbReference type="GO" id="GO:0016740">
    <property type="term" value="F:transferase activity"/>
    <property type="evidence" value="ECO:0007669"/>
    <property type="project" value="UniProtKB-KW"/>
</dbReference>
<protein>
    <recommendedName>
        <fullName evidence="3">Glycosyl transferase CAP10 domain-containing protein</fullName>
    </recommendedName>
</protein>
<dbReference type="PANTHER" id="PTHR12203:SF35">
    <property type="entry name" value="PROTEIN O-GLUCOSYLTRANSFERASE 1"/>
    <property type="match status" value="1"/>
</dbReference>
<accession>A0A835XG28</accession>
<dbReference type="InterPro" id="IPR006598">
    <property type="entry name" value="CAP10"/>
</dbReference>
<comment type="similarity">
    <text evidence="1">Belongs to the glycosyltransferase 90 family.</text>
</comment>
<evidence type="ECO:0000256" key="2">
    <source>
        <dbReference type="ARBA" id="ARBA00022679"/>
    </source>
</evidence>
<comment type="caution">
    <text evidence="4">The sequence shown here is derived from an EMBL/GenBank/DDBJ whole genome shotgun (WGS) entry which is preliminary data.</text>
</comment>
<proteinExistence type="inferred from homology"/>
<organism evidence="4 5">
    <name type="scientific">Edaphochlamys debaryana</name>
    <dbReference type="NCBI Taxonomy" id="47281"/>
    <lineage>
        <taxon>Eukaryota</taxon>
        <taxon>Viridiplantae</taxon>
        <taxon>Chlorophyta</taxon>
        <taxon>core chlorophytes</taxon>
        <taxon>Chlorophyceae</taxon>
        <taxon>CS clade</taxon>
        <taxon>Chlamydomonadales</taxon>
        <taxon>Chlamydomonadales incertae sedis</taxon>
        <taxon>Edaphochlamys</taxon>
    </lineage>
</organism>
<gene>
    <name evidence="4" type="ORF">HYH03_018360</name>
</gene>
<name>A0A835XG28_9CHLO</name>
<dbReference type="OrthoDB" id="202415at2759"/>
<reference evidence="4" key="1">
    <citation type="journal article" date="2020" name="bioRxiv">
        <title>Comparative genomics of Chlamydomonas.</title>
        <authorList>
            <person name="Craig R.J."/>
            <person name="Hasan A.R."/>
            <person name="Ness R.W."/>
            <person name="Keightley P.D."/>
        </authorList>
    </citation>
    <scope>NUCLEOTIDE SEQUENCE</scope>
    <source>
        <strain evidence="4">CCAP 11/70</strain>
    </source>
</reference>
<feature type="domain" description="Glycosyl transferase CAP10" evidence="3">
    <location>
        <begin position="4"/>
        <end position="71"/>
    </location>
</feature>
<evidence type="ECO:0000313" key="4">
    <source>
        <dbReference type="EMBL" id="KAG2482729.1"/>
    </source>
</evidence>
<evidence type="ECO:0000256" key="1">
    <source>
        <dbReference type="ARBA" id="ARBA00010118"/>
    </source>
</evidence>
<dbReference type="AlphaFoldDB" id="A0A835XG28"/>
<keyword evidence="5" id="KW-1185">Reference proteome</keyword>
<dbReference type="EMBL" id="JAEHOE010000204">
    <property type="protein sequence ID" value="KAG2482729.1"/>
    <property type="molecule type" value="Genomic_DNA"/>
</dbReference>
<sequence length="202" mass="22942">MAPLLFSNTTILKQDSPWVEFYYLQLRPYVHYIPWNTTDDLLRAIEWARTHDDEARKIAANAYEWARAHLTSLPPEVERDYPGQWPADTKWPEFITPQRWKQPPYPYLNFGGWMGPAGKAAQVMKAVSDLVSPCAMQQGRAQGCPEHDQHAAQLVLVSEPCRSPADEGAKCDLDHYAQIFYSGHPTCEGFVPHLDVADCGIE</sequence>
<dbReference type="InterPro" id="IPR051091">
    <property type="entry name" value="O-Glucosyltr/Glycosyltrsf_90"/>
</dbReference>